<protein>
    <recommendedName>
        <fullName evidence="4">Twin-arginine translocation signal domain-containing protein</fullName>
    </recommendedName>
</protein>
<dbReference type="RefSeq" id="WP_382185584.1">
    <property type="nucleotide sequence ID" value="NZ_JBHSZI010000001.1"/>
</dbReference>
<proteinExistence type="predicted"/>
<gene>
    <name evidence="2" type="ORF">ACFQQG_11325</name>
</gene>
<keyword evidence="3" id="KW-1185">Reference proteome</keyword>
<comment type="caution">
    <text evidence="2">The sequence shown here is derived from an EMBL/GenBank/DDBJ whole genome shotgun (WGS) entry which is preliminary data.</text>
</comment>
<dbReference type="EMBL" id="JBHSZI010000001">
    <property type="protein sequence ID" value="MFC7058661.1"/>
    <property type="molecule type" value="Genomic_DNA"/>
</dbReference>
<dbReference type="AlphaFoldDB" id="A0ABD5W375"/>
<feature type="compositionally biased region" description="Low complexity" evidence="1">
    <location>
        <begin position="23"/>
        <end position="51"/>
    </location>
</feature>
<evidence type="ECO:0000313" key="3">
    <source>
        <dbReference type="Proteomes" id="UP001596445"/>
    </source>
</evidence>
<evidence type="ECO:0000313" key="2">
    <source>
        <dbReference type="EMBL" id="MFC7058661.1"/>
    </source>
</evidence>
<feature type="region of interest" description="Disordered" evidence="1">
    <location>
        <begin position="22"/>
        <end position="81"/>
    </location>
</feature>
<reference evidence="2 3" key="1">
    <citation type="journal article" date="2019" name="Int. J. Syst. Evol. Microbiol.">
        <title>The Global Catalogue of Microorganisms (GCM) 10K type strain sequencing project: providing services to taxonomists for standard genome sequencing and annotation.</title>
        <authorList>
            <consortium name="The Broad Institute Genomics Platform"/>
            <consortium name="The Broad Institute Genome Sequencing Center for Infectious Disease"/>
            <person name="Wu L."/>
            <person name="Ma J."/>
        </authorList>
    </citation>
    <scope>NUCLEOTIDE SEQUENCE [LARGE SCALE GENOMIC DNA]</scope>
    <source>
        <strain evidence="2 3">JCM 30072</strain>
    </source>
</reference>
<evidence type="ECO:0008006" key="4">
    <source>
        <dbReference type="Google" id="ProtNLM"/>
    </source>
</evidence>
<name>A0ABD5W375_9EURY</name>
<organism evidence="2 3">
    <name type="scientific">Halovenus salina</name>
    <dbReference type="NCBI Taxonomy" id="1510225"/>
    <lineage>
        <taxon>Archaea</taxon>
        <taxon>Methanobacteriati</taxon>
        <taxon>Methanobacteriota</taxon>
        <taxon>Stenosarchaea group</taxon>
        <taxon>Halobacteria</taxon>
        <taxon>Halobacteriales</taxon>
        <taxon>Haloarculaceae</taxon>
        <taxon>Halovenus</taxon>
    </lineage>
</organism>
<sequence>MDRRRFLATASSLAGVALAGCLSSDPDSTEPTETTPTATPASDPSATATPEWVSDPCGSPPKSTDCQSHRRREHRTVSSTT</sequence>
<dbReference type="Proteomes" id="UP001596445">
    <property type="component" value="Unassembled WGS sequence"/>
</dbReference>
<dbReference type="PROSITE" id="PS51257">
    <property type="entry name" value="PROKAR_LIPOPROTEIN"/>
    <property type="match status" value="1"/>
</dbReference>
<accession>A0ABD5W375</accession>
<evidence type="ECO:0000256" key="1">
    <source>
        <dbReference type="SAM" id="MobiDB-lite"/>
    </source>
</evidence>